<dbReference type="InterPro" id="IPR006530">
    <property type="entry name" value="YD"/>
</dbReference>
<gene>
    <name evidence="4" type="ORF">ACFOWX_13315</name>
</gene>
<feature type="region of interest" description="Disordered" evidence="2">
    <location>
        <begin position="1"/>
        <end position="31"/>
    </location>
</feature>
<dbReference type="Proteomes" id="UP001595887">
    <property type="component" value="Unassembled WGS sequence"/>
</dbReference>
<name>A0ABV8RJ51_9SPHN</name>
<reference evidence="5" key="1">
    <citation type="journal article" date="2019" name="Int. J. Syst. Evol. Microbiol.">
        <title>The Global Catalogue of Microorganisms (GCM) 10K type strain sequencing project: providing services to taxonomists for standard genome sequencing and annotation.</title>
        <authorList>
            <consortium name="The Broad Institute Genomics Platform"/>
            <consortium name="The Broad Institute Genome Sequencing Center for Infectious Disease"/>
            <person name="Wu L."/>
            <person name="Ma J."/>
        </authorList>
    </citation>
    <scope>NUCLEOTIDE SEQUENCE [LARGE SCALE GENOMIC DNA]</scope>
    <source>
        <strain evidence="5">CECT 8531</strain>
    </source>
</reference>
<feature type="domain" description="Teneurin-like YD-shell" evidence="3">
    <location>
        <begin position="133"/>
        <end position="250"/>
    </location>
</feature>
<evidence type="ECO:0000313" key="5">
    <source>
        <dbReference type="Proteomes" id="UP001595887"/>
    </source>
</evidence>
<accession>A0ABV8RJ51</accession>
<dbReference type="NCBIfam" id="TIGR01643">
    <property type="entry name" value="YD_repeat_2x"/>
    <property type="match status" value="2"/>
</dbReference>
<evidence type="ECO:0000313" key="4">
    <source>
        <dbReference type="EMBL" id="MFC4293398.1"/>
    </source>
</evidence>
<feature type="compositionally biased region" description="Polar residues" evidence="2">
    <location>
        <begin position="17"/>
        <end position="27"/>
    </location>
</feature>
<dbReference type="Gene3D" id="2.180.10.10">
    <property type="entry name" value="RHS repeat-associated core"/>
    <property type="match status" value="1"/>
</dbReference>
<sequence length="251" mass="26719">MTSYGYTESYLDPGVTTPANQSGTNDAKGNVTRIVDANGNTVERWYDLANRLVTERTYGSNTSSANIGQYAHYVYDGEGHLRFSISAEGLVTEYGYQATGELLYTRSYPGNSYTAGALTAPSEAAMNTWLAGITDKSTSQLMTYAYDVRGNMLTSVNYGSADAAGNGTAAEGYSRTDYVYDANGRLLSRTGLGQVSETFVYDGMDRVIASTDLNGGTTSVVFNDAATQTVVTLANGQVTTSTYNKAGDLVS</sequence>
<dbReference type="InterPro" id="IPR056823">
    <property type="entry name" value="TEN-like_YD-shell"/>
</dbReference>
<evidence type="ECO:0000256" key="1">
    <source>
        <dbReference type="ARBA" id="ARBA00022737"/>
    </source>
</evidence>
<dbReference type="Pfam" id="PF25023">
    <property type="entry name" value="TEN_YD-shell"/>
    <property type="match status" value="1"/>
</dbReference>
<comment type="caution">
    <text evidence="4">The sequence shown here is derived from an EMBL/GenBank/DDBJ whole genome shotgun (WGS) entry which is preliminary data.</text>
</comment>
<dbReference type="InterPro" id="IPR031325">
    <property type="entry name" value="RHS_repeat"/>
</dbReference>
<evidence type="ECO:0000256" key="2">
    <source>
        <dbReference type="SAM" id="MobiDB-lite"/>
    </source>
</evidence>
<organism evidence="4 5">
    <name type="scientific">Sphingorhabdus arenilitoris</name>
    <dbReference type="NCBI Taxonomy" id="1490041"/>
    <lineage>
        <taxon>Bacteria</taxon>
        <taxon>Pseudomonadati</taxon>
        <taxon>Pseudomonadota</taxon>
        <taxon>Alphaproteobacteria</taxon>
        <taxon>Sphingomonadales</taxon>
        <taxon>Sphingomonadaceae</taxon>
        <taxon>Sphingorhabdus</taxon>
    </lineage>
</organism>
<keyword evidence="1" id="KW-0677">Repeat</keyword>
<protein>
    <recommendedName>
        <fullName evidence="3">Teneurin-like YD-shell domain-containing protein</fullName>
    </recommendedName>
</protein>
<keyword evidence="5" id="KW-1185">Reference proteome</keyword>
<dbReference type="Pfam" id="PF05593">
    <property type="entry name" value="RHS_repeat"/>
    <property type="match status" value="1"/>
</dbReference>
<feature type="non-terminal residue" evidence="4">
    <location>
        <position position="251"/>
    </location>
</feature>
<dbReference type="EMBL" id="JBHSDH010000023">
    <property type="protein sequence ID" value="MFC4293398.1"/>
    <property type="molecule type" value="Genomic_DNA"/>
</dbReference>
<proteinExistence type="predicted"/>
<evidence type="ECO:0000259" key="3">
    <source>
        <dbReference type="Pfam" id="PF25023"/>
    </source>
</evidence>